<feature type="compositionally biased region" description="Basic residues" evidence="5">
    <location>
        <begin position="577"/>
        <end position="588"/>
    </location>
</feature>
<dbReference type="PANTHER" id="PTHR23074">
    <property type="entry name" value="AAA DOMAIN-CONTAINING"/>
    <property type="match status" value="1"/>
</dbReference>
<keyword evidence="4" id="KW-0175">Coiled coil</keyword>
<dbReference type="InterPro" id="IPR050304">
    <property type="entry name" value="MT-severing_AAA_ATPase"/>
</dbReference>
<dbReference type="PANTHER" id="PTHR23074:SF17">
    <property type="entry name" value="FIDGETIN-LIKE PROTEIN 1"/>
    <property type="match status" value="1"/>
</dbReference>
<evidence type="ECO:0000256" key="3">
    <source>
        <dbReference type="ARBA" id="ARBA00022840"/>
    </source>
</evidence>
<dbReference type="InterPro" id="IPR003593">
    <property type="entry name" value="AAA+_ATPase"/>
</dbReference>
<dbReference type="GO" id="GO:0016887">
    <property type="term" value="F:ATP hydrolysis activity"/>
    <property type="evidence" value="ECO:0007669"/>
    <property type="project" value="InterPro"/>
</dbReference>
<evidence type="ECO:0000313" key="7">
    <source>
        <dbReference type="EMBL" id="JAT67973.1"/>
    </source>
</evidence>
<dbReference type="InterPro" id="IPR027417">
    <property type="entry name" value="P-loop_NTPase"/>
</dbReference>
<protein>
    <recommendedName>
        <fullName evidence="6">AAA+ ATPase domain-containing protein</fullName>
    </recommendedName>
</protein>
<evidence type="ECO:0000256" key="5">
    <source>
        <dbReference type="SAM" id="MobiDB-lite"/>
    </source>
</evidence>
<feature type="non-terminal residue" evidence="7">
    <location>
        <position position="760"/>
    </location>
</feature>
<keyword evidence="3" id="KW-0067">ATP-binding</keyword>
<accession>A0A1D1ZMM5</accession>
<dbReference type="SMART" id="SM00382">
    <property type="entry name" value="AAA"/>
    <property type="match status" value="1"/>
</dbReference>
<dbReference type="Pfam" id="PF00004">
    <property type="entry name" value="AAA"/>
    <property type="match status" value="1"/>
</dbReference>
<organism evidence="7">
    <name type="scientific">Auxenochlorella protothecoides</name>
    <name type="common">Green microalga</name>
    <name type="synonym">Chlorella protothecoides</name>
    <dbReference type="NCBI Taxonomy" id="3075"/>
    <lineage>
        <taxon>Eukaryota</taxon>
        <taxon>Viridiplantae</taxon>
        <taxon>Chlorophyta</taxon>
        <taxon>core chlorophytes</taxon>
        <taxon>Trebouxiophyceae</taxon>
        <taxon>Chlorellales</taxon>
        <taxon>Chlorellaceae</taxon>
        <taxon>Auxenochlorella</taxon>
    </lineage>
</organism>
<feature type="compositionally biased region" description="Low complexity" evidence="5">
    <location>
        <begin position="589"/>
        <end position="599"/>
    </location>
</feature>
<dbReference type="FunFam" id="3.40.50.300:FF:001025">
    <property type="entry name" value="ATPase family, AAA domain-containing 2B"/>
    <property type="match status" value="1"/>
</dbReference>
<feature type="region of interest" description="Disordered" evidence="5">
    <location>
        <begin position="16"/>
        <end position="67"/>
    </location>
</feature>
<comment type="similarity">
    <text evidence="1">Belongs to the AAA ATPase family.</text>
</comment>
<dbReference type="GO" id="GO:0005524">
    <property type="term" value="F:ATP binding"/>
    <property type="evidence" value="ECO:0007669"/>
    <property type="project" value="UniProtKB-KW"/>
</dbReference>
<feature type="compositionally biased region" description="Low complexity" evidence="5">
    <location>
        <begin position="660"/>
        <end position="682"/>
    </location>
</feature>
<dbReference type="AlphaFoldDB" id="A0A1D1ZMM5"/>
<sequence length="760" mass="79420">MAGKFESARNLAKSQLQHYFGGHAENSNTFNQAREPDAVPQQHPLPNSVPAWPPRAGPAPDRPEPAVDLTGVHAIYGHHARDGAPPANGLDAMDEPFHSNDLIEELLKLGEHKVGRAAHQPPLAQVPAAGEESLTEAQVAARSGRRAFQPPPRCPAPAPGRAPAPTPARPRQPTPEEEYEDQRRQRARNKRGRQASRRGGGDPPDDHRPAGDQEPPGFQTAKSKLADELRKGGHAAEAAALEERDVAGLKVNGLRRGGGQGAAGTGTGSKFLPPYLKKALQSTGGGGGGGEETEGVLSQRTMTLLRLNPGEALPDELAKLDLQLVEAICHDVVDSGGGVSWDDIAGQEAAKKLIQEVIVWPMLNPAIFQGVRAPPRGVLLFGPPGTGKTLLGRAVASNIQAAFFSISASSLTSKWIGEGEKMVRTLFAVAGWLAPAVIFIDEVDSILSARKAEGEHEASRRLKTELLIQMEGCDPSAAARRVLLIGATNRPEVDREKGGCRHAGRGDGGNMLAAWSPCHPSQGTWGAAAGTARWAWRPISAKQRFPSPRPTKNTGAGRGGAAAHAQAAVHPAALRRGAARHGPARAARRALPAGPQRAGPPGGAHRGLQRVGHAGSGGRGLRRAGARGGGRRGGGGRAGVGRGGAEGGRPASGQPARLSGGRQEPAAQRAGQRGGAVRAVQRPARRPPGWGGRGGRARRGGLVIGRVPLHSQWTPSHHAAGRDMLQIPFHVHATRTSAKCSGWQAGYGYQVQSGSLHGAT</sequence>
<feature type="region of interest" description="Disordered" evidence="5">
    <location>
        <begin position="539"/>
        <end position="698"/>
    </location>
</feature>
<dbReference type="SUPFAM" id="SSF52540">
    <property type="entry name" value="P-loop containing nucleoside triphosphate hydrolases"/>
    <property type="match status" value="1"/>
</dbReference>
<dbReference type="Gene3D" id="3.40.50.300">
    <property type="entry name" value="P-loop containing nucleotide triphosphate hydrolases"/>
    <property type="match status" value="1"/>
</dbReference>
<evidence type="ECO:0000259" key="6">
    <source>
        <dbReference type="SMART" id="SM00382"/>
    </source>
</evidence>
<evidence type="ECO:0000256" key="2">
    <source>
        <dbReference type="ARBA" id="ARBA00022741"/>
    </source>
</evidence>
<keyword evidence="2" id="KW-0547">Nucleotide-binding</keyword>
<feature type="region of interest" description="Disordered" evidence="5">
    <location>
        <begin position="124"/>
        <end position="219"/>
    </location>
</feature>
<gene>
    <name evidence="7" type="ORF">g.27642</name>
</gene>
<proteinExistence type="inferred from homology"/>
<feature type="compositionally biased region" description="Basic residues" evidence="5">
    <location>
        <begin position="185"/>
        <end position="196"/>
    </location>
</feature>
<evidence type="ECO:0000256" key="1">
    <source>
        <dbReference type="ARBA" id="ARBA00006914"/>
    </source>
</evidence>
<dbReference type="InterPro" id="IPR003959">
    <property type="entry name" value="ATPase_AAA_core"/>
</dbReference>
<feature type="compositionally biased region" description="Low complexity" evidence="5">
    <location>
        <begin position="561"/>
        <end position="576"/>
    </location>
</feature>
<feature type="compositionally biased region" description="Gly residues" evidence="5">
    <location>
        <begin position="626"/>
        <end position="647"/>
    </location>
</feature>
<feature type="compositionally biased region" description="Pro residues" evidence="5">
    <location>
        <begin position="149"/>
        <end position="173"/>
    </location>
</feature>
<reference evidence="7" key="1">
    <citation type="submission" date="2015-08" db="EMBL/GenBank/DDBJ databases">
        <authorList>
            <person name="Babu N.S."/>
            <person name="Beckwith C.J."/>
            <person name="Beseler K.G."/>
            <person name="Brison A."/>
            <person name="Carone J.V."/>
            <person name="Caskin T.P."/>
            <person name="Diamond M."/>
            <person name="Durham M.E."/>
            <person name="Foxe J.M."/>
            <person name="Go M."/>
            <person name="Henderson B.A."/>
            <person name="Jones I.B."/>
            <person name="McGettigan J.A."/>
            <person name="Micheletti S.J."/>
            <person name="Nasrallah M.E."/>
            <person name="Ortiz D."/>
            <person name="Piller C.R."/>
            <person name="Privatt S.R."/>
            <person name="Schneider S.L."/>
            <person name="Sharp S."/>
            <person name="Smith T.C."/>
            <person name="Stanton J.D."/>
            <person name="Ullery H.E."/>
            <person name="Wilson R.J."/>
            <person name="Serrano M.G."/>
            <person name="Buck G."/>
            <person name="Lee V."/>
            <person name="Wang Y."/>
            <person name="Carvalho R."/>
            <person name="Voegtly L."/>
            <person name="Shi R."/>
            <person name="Duckworth R."/>
            <person name="Johnson A."/>
            <person name="Loviza R."/>
            <person name="Walstead R."/>
            <person name="Shah Z."/>
            <person name="Kiflezghi M."/>
            <person name="Wade K."/>
            <person name="Ball S.L."/>
            <person name="Bradley K.W."/>
            <person name="Asai D.J."/>
            <person name="Bowman C.A."/>
            <person name="Russell D.A."/>
            <person name="Pope W.H."/>
            <person name="Jacobs-Sera D."/>
            <person name="Hendrix R.W."/>
            <person name="Hatfull G.F."/>
        </authorList>
    </citation>
    <scope>NUCLEOTIDE SEQUENCE</scope>
</reference>
<dbReference type="EMBL" id="GDKF01010649">
    <property type="protein sequence ID" value="JAT67973.1"/>
    <property type="molecule type" value="Transcribed_RNA"/>
</dbReference>
<name>A0A1D1ZMM5_AUXPR</name>
<feature type="domain" description="AAA+ ATPase" evidence="6">
    <location>
        <begin position="374"/>
        <end position="509"/>
    </location>
</feature>
<evidence type="ECO:0000256" key="4">
    <source>
        <dbReference type="ARBA" id="ARBA00023054"/>
    </source>
</evidence>